<accession>A0AAF0YCV6</accession>
<dbReference type="InterPro" id="IPR013909">
    <property type="entry name" value="NuBaID_C"/>
</dbReference>
<dbReference type="Pfam" id="PF07967">
    <property type="entry name" value="zf-C3HC"/>
    <property type="match status" value="1"/>
</dbReference>
<feature type="domain" description="NuBaID C-terminal" evidence="5">
    <location>
        <begin position="306"/>
        <end position="382"/>
    </location>
</feature>
<evidence type="ECO:0000313" key="6">
    <source>
        <dbReference type="EMBL" id="WOO81233.1"/>
    </source>
</evidence>
<evidence type="ECO:0000313" key="7">
    <source>
        <dbReference type="Proteomes" id="UP000827549"/>
    </source>
</evidence>
<evidence type="ECO:0000259" key="4">
    <source>
        <dbReference type="Pfam" id="PF07967"/>
    </source>
</evidence>
<evidence type="ECO:0008006" key="8">
    <source>
        <dbReference type="Google" id="ProtNLM"/>
    </source>
</evidence>
<dbReference type="EMBL" id="CP086716">
    <property type="protein sequence ID" value="WOO81233.1"/>
    <property type="molecule type" value="Genomic_DNA"/>
</dbReference>
<gene>
    <name evidence="6" type="ORF">LOC62_03G004757</name>
</gene>
<feature type="compositionally biased region" description="Low complexity" evidence="3">
    <location>
        <begin position="63"/>
        <end position="79"/>
    </location>
</feature>
<feature type="region of interest" description="Disordered" evidence="3">
    <location>
        <begin position="1"/>
        <end position="34"/>
    </location>
</feature>
<keyword evidence="7" id="KW-1185">Reference proteome</keyword>
<dbReference type="InterPro" id="IPR012935">
    <property type="entry name" value="NuBaID_N"/>
</dbReference>
<evidence type="ECO:0000259" key="5">
    <source>
        <dbReference type="Pfam" id="PF08600"/>
    </source>
</evidence>
<keyword evidence="2" id="KW-0539">Nucleus</keyword>
<dbReference type="GO" id="GO:0008270">
    <property type="term" value="F:zinc ion binding"/>
    <property type="evidence" value="ECO:0007669"/>
    <property type="project" value="InterPro"/>
</dbReference>
<proteinExistence type="predicted"/>
<sequence>MGTDPGPSAPPPTDEPASEVSIKPAAAAGAGDTDADLHDVFRSLYEGDEWALSDDESDDGAHPAGAVTTAEPEPEPETAVVTTRFTRAQFLRALDDLILPSNTPRKRRIYPDPKTHPTAIASTSALPALPPAATFAPFSPLPLLARLRTFKPASYSALLPASIGACAAALHGWTNAGTDGLACVCGARWGVGGLDAIADLRVRAEVVRRLAGALGTRHVPGCGWRVRWSPPELVDEMRRFVHPVVAASLEPLARELLRRSLSGPVRPLWSSPATTTQLDSLVVALQAYGENRAADGTVLAPLDTLAAALALFGWYPYDPGFAADADHVTPGKGTPTDIVACRLCQRRVGMWAFHPKDGVTTKVFNLQTEHISWCPLRGDDWWHECVRLQPVGEVERQGAADIVDLLRVSERPAKKWRKGKGK</sequence>
<name>A0AAF0YCV6_9TREE</name>
<reference evidence="6" key="1">
    <citation type="submission" date="2023-10" db="EMBL/GenBank/DDBJ databases">
        <authorList>
            <person name="Noh H."/>
        </authorList>
    </citation>
    <scope>NUCLEOTIDE SEQUENCE</scope>
    <source>
        <strain evidence="6">DUCC4014</strain>
    </source>
</reference>
<feature type="domain" description="C3HC-type" evidence="4">
    <location>
        <begin position="139"/>
        <end position="252"/>
    </location>
</feature>
<dbReference type="GO" id="GO:0005634">
    <property type="term" value="C:nucleus"/>
    <property type="evidence" value="ECO:0007669"/>
    <property type="project" value="UniProtKB-SubCell"/>
</dbReference>
<dbReference type="Proteomes" id="UP000827549">
    <property type="component" value="Chromosome 3"/>
</dbReference>
<protein>
    <recommendedName>
        <fullName evidence="8">C3HC-type domain-containing protein</fullName>
    </recommendedName>
</protein>
<evidence type="ECO:0000256" key="3">
    <source>
        <dbReference type="SAM" id="MobiDB-lite"/>
    </source>
</evidence>
<organism evidence="6 7">
    <name type="scientific">Vanrija pseudolonga</name>
    <dbReference type="NCBI Taxonomy" id="143232"/>
    <lineage>
        <taxon>Eukaryota</taxon>
        <taxon>Fungi</taxon>
        <taxon>Dikarya</taxon>
        <taxon>Basidiomycota</taxon>
        <taxon>Agaricomycotina</taxon>
        <taxon>Tremellomycetes</taxon>
        <taxon>Trichosporonales</taxon>
        <taxon>Trichosporonaceae</taxon>
        <taxon>Vanrija</taxon>
    </lineage>
</organism>
<evidence type="ECO:0000256" key="1">
    <source>
        <dbReference type="ARBA" id="ARBA00004123"/>
    </source>
</evidence>
<feature type="compositionally biased region" description="Acidic residues" evidence="3">
    <location>
        <begin position="48"/>
        <end position="58"/>
    </location>
</feature>
<dbReference type="Pfam" id="PF08600">
    <property type="entry name" value="NuBaID_C"/>
    <property type="match status" value="1"/>
</dbReference>
<feature type="region of interest" description="Disordered" evidence="3">
    <location>
        <begin position="48"/>
        <end position="79"/>
    </location>
</feature>
<dbReference type="AlphaFoldDB" id="A0AAF0YCV6"/>
<dbReference type="GeneID" id="87807992"/>
<evidence type="ECO:0000256" key="2">
    <source>
        <dbReference type="ARBA" id="ARBA00023242"/>
    </source>
</evidence>
<comment type="subcellular location">
    <subcellularLocation>
        <location evidence="1">Nucleus</location>
    </subcellularLocation>
</comment>
<dbReference type="RefSeq" id="XP_062627265.1">
    <property type="nucleotide sequence ID" value="XM_062771281.1"/>
</dbReference>